<evidence type="ECO:0000313" key="3">
    <source>
        <dbReference type="EMBL" id="MBM7691187.1"/>
    </source>
</evidence>
<comment type="caution">
    <text evidence="3">The sequence shown here is derived from an EMBL/GenBank/DDBJ whole genome shotgun (WGS) entry which is preliminary data.</text>
</comment>
<comment type="similarity">
    <text evidence="1">Belongs to the 3-oxoacid CoA-transferase subunit A family.</text>
</comment>
<name>A0ABS2QDE3_9BACI</name>
<dbReference type="InterPro" id="IPR037171">
    <property type="entry name" value="NagB/RpiA_transferase-like"/>
</dbReference>
<evidence type="ECO:0000256" key="2">
    <source>
        <dbReference type="ARBA" id="ARBA00022679"/>
    </source>
</evidence>
<evidence type="ECO:0000313" key="4">
    <source>
        <dbReference type="Proteomes" id="UP000823486"/>
    </source>
</evidence>
<dbReference type="Proteomes" id="UP000823486">
    <property type="component" value="Unassembled WGS sequence"/>
</dbReference>
<dbReference type="PROSITE" id="PS51257">
    <property type="entry name" value="PROKAR_LIPOPROTEIN"/>
    <property type="match status" value="1"/>
</dbReference>
<dbReference type="SMART" id="SM00882">
    <property type="entry name" value="CoA_trans"/>
    <property type="match status" value="1"/>
</dbReference>
<gene>
    <name evidence="3" type="ORF">JOC77_000592</name>
</gene>
<sequence length="220" mass="23493">MKKLITPQEAVTYIKDGCRVMVGGFGLVGCPLTLVDALLDTAVKDLEIISNNLGEPGKGLGALVRQQRVRKGIGSYFTSNPEVAASYHRGELEVELLPQGTLSEAIRAGGAGIAAFYTPVGAGTEIAAGKEERVFSNQKFILQEALKADVALIKACQADELGNLIYTKSARNFNPIMATAAKIVIAEIDEMVPIGELSPEHIVTPHLFVDFLVLKEAGRT</sequence>
<keyword evidence="4" id="KW-1185">Reference proteome</keyword>
<dbReference type="SUPFAM" id="SSF100950">
    <property type="entry name" value="NagB/RpiA/CoA transferase-like"/>
    <property type="match status" value="1"/>
</dbReference>
<dbReference type="InterPro" id="IPR004163">
    <property type="entry name" value="CoA_transf_BS"/>
</dbReference>
<protein>
    <submittedName>
        <fullName evidence="3">3-oxoacid CoA-transferase A subunit</fullName>
    </submittedName>
</protein>
<organism evidence="3 4">
    <name type="scientific">Peribacillus deserti</name>
    <dbReference type="NCBI Taxonomy" id="673318"/>
    <lineage>
        <taxon>Bacteria</taxon>
        <taxon>Bacillati</taxon>
        <taxon>Bacillota</taxon>
        <taxon>Bacilli</taxon>
        <taxon>Bacillales</taxon>
        <taxon>Bacillaceae</taxon>
        <taxon>Peribacillus</taxon>
    </lineage>
</organism>
<accession>A0ABS2QDE3</accession>
<dbReference type="RefSeq" id="WP_204538304.1">
    <property type="nucleotide sequence ID" value="NZ_JAFBFI010000002.1"/>
</dbReference>
<dbReference type="PANTHER" id="PTHR13707:SF60">
    <property type="entry name" value="ACETATE COA-TRANSFERASE SUBUNIT ALPHA"/>
    <property type="match status" value="1"/>
</dbReference>
<dbReference type="Pfam" id="PF01144">
    <property type="entry name" value="CoA_trans"/>
    <property type="match status" value="1"/>
</dbReference>
<reference evidence="3 4" key="1">
    <citation type="submission" date="2021-01" db="EMBL/GenBank/DDBJ databases">
        <title>Genomic Encyclopedia of Type Strains, Phase IV (KMG-IV): sequencing the most valuable type-strain genomes for metagenomic binning, comparative biology and taxonomic classification.</title>
        <authorList>
            <person name="Goeker M."/>
        </authorList>
    </citation>
    <scope>NUCLEOTIDE SEQUENCE [LARGE SCALE GENOMIC DNA]</scope>
    <source>
        <strain evidence="3 4">DSM 105482</strain>
    </source>
</reference>
<dbReference type="NCBIfam" id="TIGR02429">
    <property type="entry name" value="pcaI_scoA_fam"/>
    <property type="match status" value="1"/>
</dbReference>
<dbReference type="PROSITE" id="PS01273">
    <property type="entry name" value="COA_TRANSF_1"/>
    <property type="match status" value="1"/>
</dbReference>
<keyword evidence="2" id="KW-0808">Transferase</keyword>
<dbReference type="InterPro" id="IPR004165">
    <property type="entry name" value="CoA_trans_fam_I"/>
</dbReference>
<evidence type="ECO:0000256" key="1">
    <source>
        <dbReference type="ARBA" id="ARBA00005612"/>
    </source>
</evidence>
<dbReference type="EMBL" id="JAFBFI010000002">
    <property type="protein sequence ID" value="MBM7691187.1"/>
    <property type="molecule type" value="Genomic_DNA"/>
</dbReference>
<dbReference type="InterPro" id="IPR012792">
    <property type="entry name" value="3-oxoacid_CoA-transf_A"/>
</dbReference>
<dbReference type="PANTHER" id="PTHR13707">
    <property type="entry name" value="KETOACID-COENZYME A TRANSFERASE"/>
    <property type="match status" value="1"/>
</dbReference>
<dbReference type="Gene3D" id="3.40.1080.10">
    <property type="entry name" value="Glutaconate Coenzyme A-transferase"/>
    <property type="match status" value="1"/>
</dbReference>
<proteinExistence type="inferred from homology"/>